<sequence>MHARVGDGGSGDKSGGILHCSVGDVYRRRRMSHVERKYREGRVRRTGDRSTGCRFQSCKDQLTRLQVNALVDESSVLPGRDISPGEVGGGSGRRRIFDIGRWLAKVRERKEKYEPTRAPFVVTYSSVLGEGPLTRLKP</sequence>
<protein>
    <submittedName>
        <fullName evidence="1">Adm isoform x1</fullName>
    </submittedName>
</protein>
<evidence type="ECO:0000313" key="2">
    <source>
        <dbReference type="Proteomes" id="UP000036403"/>
    </source>
</evidence>
<name>A0A0J7JZS4_LASNI</name>
<dbReference type="PaxDb" id="67767-A0A0J7JZS4"/>
<proteinExistence type="predicted"/>
<organism evidence="1 2">
    <name type="scientific">Lasius niger</name>
    <name type="common">Black garden ant</name>
    <dbReference type="NCBI Taxonomy" id="67767"/>
    <lineage>
        <taxon>Eukaryota</taxon>
        <taxon>Metazoa</taxon>
        <taxon>Ecdysozoa</taxon>
        <taxon>Arthropoda</taxon>
        <taxon>Hexapoda</taxon>
        <taxon>Insecta</taxon>
        <taxon>Pterygota</taxon>
        <taxon>Neoptera</taxon>
        <taxon>Endopterygota</taxon>
        <taxon>Hymenoptera</taxon>
        <taxon>Apocrita</taxon>
        <taxon>Aculeata</taxon>
        <taxon>Formicoidea</taxon>
        <taxon>Formicidae</taxon>
        <taxon>Formicinae</taxon>
        <taxon>Lasius</taxon>
        <taxon>Lasius</taxon>
    </lineage>
</organism>
<reference evidence="1 2" key="1">
    <citation type="submission" date="2015-04" db="EMBL/GenBank/DDBJ databases">
        <title>Lasius niger genome sequencing.</title>
        <authorList>
            <person name="Konorov E.A."/>
            <person name="Nikitin M.A."/>
            <person name="Kirill M.V."/>
            <person name="Chang P."/>
        </authorList>
    </citation>
    <scope>NUCLEOTIDE SEQUENCE [LARGE SCALE GENOMIC DNA]</scope>
    <source>
        <tissue evidence="1">Whole</tissue>
    </source>
</reference>
<comment type="caution">
    <text evidence="1">The sequence shown here is derived from an EMBL/GenBank/DDBJ whole genome shotgun (WGS) entry which is preliminary data.</text>
</comment>
<accession>A0A0J7JZS4</accession>
<gene>
    <name evidence="1" type="ORF">RF55_19362</name>
</gene>
<dbReference type="EMBL" id="LBMM01018843">
    <property type="protein sequence ID" value="KMQ83678.1"/>
    <property type="molecule type" value="Genomic_DNA"/>
</dbReference>
<dbReference type="AlphaFoldDB" id="A0A0J7JZS4"/>
<dbReference type="Proteomes" id="UP000036403">
    <property type="component" value="Unassembled WGS sequence"/>
</dbReference>
<evidence type="ECO:0000313" key="1">
    <source>
        <dbReference type="EMBL" id="KMQ83678.1"/>
    </source>
</evidence>
<keyword evidence="2" id="KW-1185">Reference proteome</keyword>